<dbReference type="STRING" id="504805.SAMN05421505_1606"/>
<protein>
    <recommendedName>
        <fullName evidence="3">HprK-related kinase B</fullName>
    </recommendedName>
</protein>
<gene>
    <name evidence="1" type="ORF">SAMN05421505_1606</name>
</gene>
<reference evidence="1 2" key="1">
    <citation type="submission" date="2016-10" db="EMBL/GenBank/DDBJ databases">
        <authorList>
            <person name="de Groot N.N."/>
        </authorList>
    </citation>
    <scope>NUCLEOTIDE SEQUENCE [LARGE SCALE GENOMIC DNA]</scope>
    <source>
        <strain evidence="1 2">CPCC 201354</strain>
    </source>
</reference>
<dbReference type="EMBL" id="FNCN01000060">
    <property type="protein sequence ID" value="SDI49825.1"/>
    <property type="molecule type" value="Genomic_DNA"/>
</dbReference>
<evidence type="ECO:0008006" key="3">
    <source>
        <dbReference type="Google" id="ProtNLM"/>
    </source>
</evidence>
<dbReference type="Proteomes" id="UP000198923">
    <property type="component" value="Unassembled WGS sequence"/>
</dbReference>
<sequence length="387" mass="40773">MTGPQGVLPERSADGFAGEACAAQSDGPAARTGPVRESTLGLDRWRLRLSGPGDLVADVLDVLAPPCAVNAAHIGHEGYGWTVRAEYDTAGFLPSTRDAAALFDDLPVLTVSSTARLAIRHAADGRQHLVASYRPGSPVAALEVIAAERTTRVVVPAEGPGRRWPRWLAQLFFASRMLGWWRLLHASAVAVNGRAVLFVAASGGGKSTLAHRACAELGAVFMGDDLTMIGPGGLVAGWPTRAAVPLALARTGDGRPLRQGTRARRVYTAEEHRRTVSYAPPAPIGLVVHVVSGCDGGRPVVGAALPRADLATVAEHALASPAQQLYSTDLLGLTGGPPHIRMAWPDDDWARRLADAAGVRLSVADLPALAHLPVWPVLEPWLAWSRS</sequence>
<dbReference type="RefSeq" id="WP_176955772.1">
    <property type="nucleotide sequence ID" value="NZ_FNCN01000060.1"/>
</dbReference>
<evidence type="ECO:0000313" key="1">
    <source>
        <dbReference type="EMBL" id="SDI49825.1"/>
    </source>
</evidence>
<accession>A0A1G8L2D5</accession>
<dbReference type="SUPFAM" id="SSF53795">
    <property type="entry name" value="PEP carboxykinase-like"/>
    <property type="match status" value="1"/>
</dbReference>
<keyword evidence="2" id="KW-1185">Reference proteome</keyword>
<evidence type="ECO:0000313" key="2">
    <source>
        <dbReference type="Proteomes" id="UP000198923"/>
    </source>
</evidence>
<dbReference type="AlphaFoldDB" id="A0A1G8L2D5"/>
<dbReference type="InterPro" id="IPR027417">
    <property type="entry name" value="P-loop_NTPase"/>
</dbReference>
<proteinExistence type="predicted"/>
<organism evidence="1 2">
    <name type="scientific">Sinosporangium album</name>
    <dbReference type="NCBI Taxonomy" id="504805"/>
    <lineage>
        <taxon>Bacteria</taxon>
        <taxon>Bacillati</taxon>
        <taxon>Actinomycetota</taxon>
        <taxon>Actinomycetes</taxon>
        <taxon>Streptosporangiales</taxon>
        <taxon>Streptosporangiaceae</taxon>
        <taxon>Sinosporangium</taxon>
    </lineage>
</organism>
<name>A0A1G8L2D5_9ACTN</name>
<dbReference type="Gene3D" id="3.40.50.300">
    <property type="entry name" value="P-loop containing nucleotide triphosphate hydrolases"/>
    <property type="match status" value="1"/>
</dbReference>